<dbReference type="Proteomes" id="UP000499080">
    <property type="component" value="Unassembled WGS sequence"/>
</dbReference>
<dbReference type="EMBL" id="BGPR01001468">
    <property type="protein sequence ID" value="GBM54631.1"/>
    <property type="molecule type" value="Genomic_DNA"/>
</dbReference>
<keyword evidence="2" id="KW-1185">Reference proteome</keyword>
<reference evidence="1 2" key="1">
    <citation type="journal article" date="2019" name="Sci. Rep.">
        <title>Orb-weaving spider Araneus ventricosus genome elucidates the spidroin gene catalogue.</title>
        <authorList>
            <person name="Kono N."/>
            <person name="Nakamura H."/>
            <person name="Ohtoshi R."/>
            <person name="Moran D.A.P."/>
            <person name="Shinohara A."/>
            <person name="Yoshida Y."/>
            <person name="Fujiwara M."/>
            <person name="Mori M."/>
            <person name="Tomita M."/>
            <person name="Arakawa K."/>
        </authorList>
    </citation>
    <scope>NUCLEOTIDE SEQUENCE [LARGE SCALE GENOMIC DNA]</scope>
</reference>
<evidence type="ECO:0000313" key="2">
    <source>
        <dbReference type="Proteomes" id="UP000499080"/>
    </source>
</evidence>
<organism evidence="1 2">
    <name type="scientific">Araneus ventricosus</name>
    <name type="common">Orbweaver spider</name>
    <name type="synonym">Epeira ventricosa</name>
    <dbReference type="NCBI Taxonomy" id="182803"/>
    <lineage>
        <taxon>Eukaryota</taxon>
        <taxon>Metazoa</taxon>
        <taxon>Ecdysozoa</taxon>
        <taxon>Arthropoda</taxon>
        <taxon>Chelicerata</taxon>
        <taxon>Arachnida</taxon>
        <taxon>Araneae</taxon>
        <taxon>Araneomorphae</taxon>
        <taxon>Entelegynae</taxon>
        <taxon>Araneoidea</taxon>
        <taxon>Araneidae</taxon>
        <taxon>Araneus</taxon>
    </lineage>
</organism>
<name>A0A4Y2GMS4_ARAVE</name>
<dbReference type="AlphaFoldDB" id="A0A4Y2GMS4"/>
<accession>A0A4Y2GMS4</accession>
<gene>
    <name evidence="1" type="ORF">AVEN_214610_1</name>
</gene>
<comment type="caution">
    <text evidence="1">The sequence shown here is derived from an EMBL/GenBank/DDBJ whole genome shotgun (WGS) entry which is preliminary data.</text>
</comment>
<proteinExistence type="predicted"/>
<sequence>MFGGSSVESGFEPGALQLQSRNLTTRPPRRIEELTAPSILAGPTINNKLTHLSMKYLSSFHWNHNTTLNHKLRNTTLLRTQNRNCCGVCDGGLSSVWSGFFLSATLRSRGQYVSGRSTLKYACFWPRYPFPAEHRLLLL</sequence>
<protein>
    <submittedName>
        <fullName evidence="1">Uncharacterized protein</fullName>
    </submittedName>
</protein>
<evidence type="ECO:0000313" key="1">
    <source>
        <dbReference type="EMBL" id="GBM54631.1"/>
    </source>
</evidence>